<dbReference type="OrthoDB" id="9814909at2"/>
<evidence type="ECO:0008006" key="3">
    <source>
        <dbReference type="Google" id="ProtNLM"/>
    </source>
</evidence>
<evidence type="ECO:0000313" key="1">
    <source>
        <dbReference type="EMBL" id="CPR20465.1"/>
    </source>
</evidence>
<dbReference type="RefSeq" id="WP_046479113.1">
    <property type="nucleotide sequence ID" value="NZ_LN829118.1"/>
</dbReference>
<protein>
    <recommendedName>
        <fullName evidence="3">Squalene/phytoene synthase</fullName>
    </recommendedName>
</protein>
<dbReference type="KEGG" id="fiy:BN1229_v1_2620"/>
<gene>
    <name evidence="1" type="ORF">YBN1229_v1_2620</name>
</gene>
<dbReference type="InterPro" id="IPR008949">
    <property type="entry name" value="Isoprenoid_synthase_dom_sf"/>
</dbReference>
<dbReference type="Pfam" id="PF00494">
    <property type="entry name" value="SQS_PSY"/>
    <property type="match status" value="1"/>
</dbReference>
<evidence type="ECO:0000313" key="2">
    <source>
        <dbReference type="Proteomes" id="UP000033187"/>
    </source>
</evidence>
<reference evidence="2" key="1">
    <citation type="submission" date="2015-02" db="EMBL/GenBank/DDBJ databases">
        <authorList>
            <person name="Chooi Y.-H."/>
        </authorList>
    </citation>
    <scope>NUCLEOTIDE SEQUENCE [LARGE SCALE GENOMIC DNA]</scope>
    <source>
        <strain evidence="2">strain Y</strain>
    </source>
</reference>
<dbReference type="InterPro" id="IPR002060">
    <property type="entry name" value="Squ/phyt_synthse"/>
</dbReference>
<dbReference type="Proteomes" id="UP000033187">
    <property type="component" value="Chromosome 1"/>
</dbReference>
<dbReference type="EMBL" id="LN829119">
    <property type="protein sequence ID" value="CPR20465.1"/>
    <property type="molecule type" value="Genomic_DNA"/>
</dbReference>
<keyword evidence="2" id="KW-1185">Reference proteome</keyword>
<sequence>MESDLLQHVRDTARTYAPDRYLAALLAPKSYRDDLIILAAFLGEMERIPKIVREPALGEIRLQWWRDWLENLETRPTTGNPLADAMGELIGRHNLPRKFFADLFDARTEDFYADPVSGPKAFMHYVDRSETGPFRLATGITGAHLSPADDAKLCAAARAYGTVRCLLHLPFAISRGRWPLPAEYLDIDVTRLGEADNKLAAARTRNVAIEIARDELAHVRADNTRLSRDLLSALLPAALIEPYLQALQREDNWLQTPVEISPLTRVWRLWRAWQRAKL</sequence>
<dbReference type="AlphaFoldDB" id="A0A0D6JHJ3"/>
<dbReference type="Gene3D" id="1.10.600.10">
    <property type="entry name" value="Farnesyl Diphosphate Synthase"/>
    <property type="match status" value="1"/>
</dbReference>
<organism evidence="1 2">
    <name type="scientific">Candidatus Filomicrobium marinum</name>
    <dbReference type="NCBI Taxonomy" id="1608628"/>
    <lineage>
        <taxon>Bacteria</taxon>
        <taxon>Pseudomonadati</taxon>
        <taxon>Pseudomonadota</taxon>
        <taxon>Alphaproteobacteria</taxon>
        <taxon>Hyphomicrobiales</taxon>
        <taxon>Hyphomicrobiaceae</taxon>
        <taxon>Filomicrobium</taxon>
    </lineage>
</organism>
<name>A0A0D6JHJ3_9HYPH</name>
<dbReference type="SUPFAM" id="SSF48576">
    <property type="entry name" value="Terpenoid synthases"/>
    <property type="match status" value="1"/>
</dbReference>
<proteinExistence type="predicted"/>
<accession>A0A0D6JHJ3</accession>
<dbReference type="KEGG" id="fil:BN1229_v1_3301"/>